<feature type="compositionally biased region" description="Polar residues" evidence="1">
    <location>
        <begin position="146"/>
        <end position="156"/>
    </location>
</feature>
<feature type="region of interest" description="Disordered" evidence="1">
    <location>
        <begin position="146"/>
        <end position="193"/>
    </location>
</feature>
<evidence type="ECO:0000256" key="1">
    <source>
        <dbReference type="SAM" id="MobiDB-lite"/>
    </source>
</evidence>
<dbReference type="Proteomes" id="UP000038009">
    <property type="component" value="Unassembled WGS sequence"/>
</dbReference>
<reference evidence="2 3" key="1">
    <citation type="journal article" date="2015" name="PLoS Pathog.">
        <title>Leptomonas seymouri: Adaptations to the Dixenous Life Cycle Analyzed by Genome Sequencing, Transcriptome Profiling and Co-infection with Leishmania donovani.</title>
        <authorList>
            <person name="Kraeva N."/>
            <person name="Butenko A."/>
            <person name="Hlavacova J."/>
            <person name="Kostygov A."/>
            <person name="Myskova J."/>
            <person name="Grybchuk D."/>
            <person name="Lestinova T."/>
            <person name="Votypka J."/>
            <person name="Volf P."/>
            <person name="Opperdoes F."/>
            <person name="Flegontov P."/>
            <person name="Lukes J."/>
            <person name="Yurchenko V."/>
        </authorList>
    </citation>
    <scope>NUCLEOTIDE SEQUENCE [LARGE SCALE GENOMIC DNA]</scope>
    <source>
        <strain evidence="2 3">ATCC 30220</strain>
    </source>
</reference>
<comment type="caution">
    <text evidence="2">The sequence shown here is derived from an EMBL/GenBank/DDBJ whole genome shotgun (WGS) entry which is preliminary data.</text>
</comment>
<keyword evidence="3" id="KW-1185">Reference proteome</keyword>
<dbReference type="OrthoDB" id="249020at2759"/>
<dbReference type="AlphaFoldDB" id="A0A0N1HUY9"/>
<evidence type="ECO:0008006" key="4">
    <source>
        <dbReference type="Google" id="ProtNLM"/>
    </source>
</evidence>
<accession>A0A0N1HUY9</accession>
<organism evidence="2 3">
    <name type="scientific">Leptomonas seymouri</name>
    <dbReference type="NCBI Taxonomy" id="5684"/>
    <lineage>
        <taxon>Eukaryota</taxon>
        <taxon>Discoba</taxon>
        <taxon>Euglenozoa</taxon>
        <taxon>Kinetoplastea</taxon>
        <taxon>Metakinetoplastina</taxon>
        <taxon>Trypanosomatida</taxon>
        <taxon>Trypanosomatidae</taxon>
        <taxon>Leishmaniinae</taxon>
        <taxon>Leptomonas</taxon>
    </lineage>
</organism>
<evidence type="ECO:0000313" key="2">
    <source>
        <dbReference type="EMBL" id="KPI85352.1"/>
    </source>
</evidence>
<feature type="compositionally biased region" description="Low complexity" evidence="1">
    <location>
        <begin position="163"/>
        <end position="173"/>
    </location>
</feature>
<name>A0A0N1HUY9_LEPSE</name>
<dbReference type="EMBL" id="LJSK01000192">
    <property type="protein sequence ID" value="KPI85352.1"/>
    <property type="molecule type" value="Genomic_DNA"/>
</dbReference>
<protein>
    <recommendedName>
        <fullName evidence="4">Sfi1 spindle body domain-containing protein</fullName>
    </recommendedName>
</protein>
<dbReference type="VEuPathDB" id="TriTrypDB:Lsey_0192_0030"/>
<dbReference type="OMA" id="AASCITH"/>
<sequence>MRRYPVRIRNFYDDEDDDDVENVQATAVTQQIDEAEPLPQAFIPIQPAARSPSRTAPRGVARQHIISLPYKEHSGSDSSASIEDVIPWGIPSCHADALIRADDCNLPTDEYLSLRQLEESVEQSKRDIKRLRALMVRAVWHALTQPSAEKQGSSKNTLHKCPASSTAVASSTAQRGKVRDDTHTSRSAAATTASATLPSDVTGFFNERPFLPPDRHPTLPPLTEIRDHFHVDLSRAVFAAQRAGLFEKQRAWLHQREASLGAAAPVPENGVAPLPGSSSVRQTALQRVSVLSTAATSSSLPGQRTVSRVHAAKLASYDDAAKEELIHSSLSLVVLRVAKDRAVATLFLRQLRLDVYRRQLLRENVALRYTYYLQRRVLRNWCACAARQHAWRTQILWQAVTKWQLYMQHHRALHERLRSWRQQVHQRAVAFIACERARLMRYWHQWTRTFTWRRERSGLYEAAAQFAQSHRGPALFGLNGDAYRQEARNELVALLHGAPLTAKDGDVVATPVGHRLALQRLFQAWKRKAERRLMEHLAVWHRVQCLRRRVVRVLCARVRVLALRAHRQRNEARRLASAATIEDDLGGTATALAHQQRAPMRVFAISAPRHELLKYKAGAASCITHAFLLRQCFVRWRTRLQKRCANLFRRQCMYLHVMRRWLHALTVHQQQKEWKVLVMARWVVAVRHRRDAAAAARLSMYAVLNRAFHMWRTHFMLRVARAGQRLRGCFDRWRERAALRAGVCTLRRVMLHRLLWRWHLRAQARVNTRANLYVAGTLFETGLLLGSVRRWRFRAREHHRVRLAWEVFAQLSHERLCRRCFAVWQRRTFGPAAAPLCSRPSGTVSSPAASLLV</sequence>
<proteinExistence type="predicted"/>
<gene>
    <name evidence="2" type="ORF">ABL78_5576</name>
</gene>
<evidence type="ECO:0000313" key="3">
    <source>
        <dbReference type="Proteomes" id="UP000038009"/>
    </source>
</evidence>